<dbReference type="Pfam" id="PF02951">
    <property type="entry name" value="GSH-S_N"/>
    <property type="match status" value="1"/>
</dbReference>
<keyword evidence="6" id="KW-0547">Nucleotide-binding</keyword>
<sequence>MLIPAYSVPKDEEANLVCRHTRNSRTLGGKSLILCAMSVSLGVVMDPIQTIQVRKDSTFAMLLEAQRRNWDIWYMEPGDLFLQDDRTYARMQGLQVEDNDSCWHRFQSERTIPLDALDVILMRKDPPFDMEYIYSTYLLEQAEQRGSLIINQPQSLRDANEKLFTTWFPNCCAPTLVTQNHSRILDFLAEHEDIILKPLGTMGGVSIFRVQKDDPNTNVIIETLTSNNTKFTMAQRFVPEIKAGDKRILMVNGEPIPYALARIPKQGETRGNLAAGGTGKGIRLSENDFRIAREVGPVLRKRGILFAGLDVIGDYLTEINVTSPTCIRELDNQFNLNISATLMDSIEEKLQAHA</sequence>
<evidence type="ECO:0000256" key="6">
    <source>
        <dbReference type="ARBA" id="ARBA00022741"/>
    </source>
</evidence>
<evidence type="ECO:0000256" key="4">
    <source>
        <dbReference type="ARBA" id="ARBA00022684"/>
    </source>
</evidence>
<keyword evidence="9" id="KW-0464">Manganese</keyword>
<evidence type="ECO:0000256" key="1">
    <source>
        <dbReference type="ARBA" id="ARBA00001936"/>
    </source>
</evidence>
<comment type="cofactor">
    <cofactor evidence="2">
        <name>Mg(2+)</name>
        <dbReference type="ChEBI" id="CHEBI:18420"/>
    </cofactor>
</comment>
<dbReference type="GO" id="GO:0005524">
    <property type="term" value="F:ATP binding"/>
    <property type="evidence" value="ECO:0007669"/>
    <property type="project" value="UniProtKB-KW"/>
</dbReference>
<dbReference type="NCBIfam" id="NF003573">
    <property type="entry name" value="PRK05246.1"/>
    <property type="match status" value="1"/>
</dbReference>
<accession>A0A3B1B4X5</accession>
<evidence type="ECO:0000313" key="11">
    <source>
        <dbReference type="EMBL" id="VAX06518.1"/>
    </source>
</evidence>
<organism evidence="11">
    <name type="scientific">hydrothermal vent metagenome</name>
    <dbReference type="NCBI Taxonomy" id="652676"/>
    <lineage>
        <taxon>unclassified sequences</taxon>
        <taxon>metagenomes</taxon>
        <taxon>ecological metagenomes</taxon>
    </lineage>
</organism>
<dbReference type="PROSITE" id="PS50975">
    <property type="entry name" value="ATP_GRASP"/>
    <property type="match status" value="1"/>
</dbReference>
<evidence type="ECO:0000256" key="5">
    <source>
        <dbReference type="ARBA" id="ARBA00022723"/>
    </source>
</evidence>
<evidence type="ECO:0000256" key="8">
    <source>
        <dbReference type="ARBA" id="ARBA00022842"/>
    </source>
</evidence>
<keyword evidence="7" id="KW-0067">ATP-binding</keyword>
<dbReference type="SUPFAM" id="SSF52440">
    <property type="entry name" value="PreATP-grasp domain"/>
    <property type="match status" value="1"/>
</dbReference>
<evidence type="ECO:0000259" key="10">
    <source>
        <dbReference type="PROSITE" id="PS50975"/>
    </source>
</evidence>
<feature type="domain" description="ATP-grasp" evidence="10">
    <location>
        <begin position="162"/>
        <end position="347"/>
    </location>
</feature>
<dbReference type="GO" id="GO:0004363">
    <property type="term" value="F:glutathione synthase activity"/>
    <property type="evidence" value="ECO:0007669"/>
    <property type="project" value="UniProtKB-EC"/>
</dbReference>
<gene>
    <name evidence="11" type="ORF">MNBD_GAMMA26-249</name>
</gene>
<dbReference type="InterPro" id="IPR016185">
    <property type="entry name" value="PreATP-grasp_dom_sf"/>
</dbReference>
<dbReference type="NCBIfam" id="TIGR01380">
    <property type="entry name" value="glut_syn"/>
    <property type="match status" value="1"/>
</dbReference>
<keyword evidence="5" id="KW-0479">Metal-binding</keyword>
<dbReference type="EMBL" id="UOFX01000012">
    <property type="protein sequence ID" value="VAX06518.1"/>
    <property type="molecule type" value="Genomic_DNA"/>
</dbReference>
<dbReference type="GO" id="GO:0046872">
    <property type="term" value="F:metal ion binding"/>
    <property type="evidence" value="ECO:0007669"/>
    <property type="project" value="UniProtKB-KW"/>
</dbReference>
<dbReference type="InterPro" id="IPR004218">
    <property type="entry name" value="GSHS_ATP-bd"/>
</dbReference>
<dbReference type="PANTHER" id="PTHR21621">
    <property type="entry name" value="RIBOSOMAL PROTEIN S6 MODIFICATION PROTEIN"/>
    <property type="match status" value="1"/>
</dbReference>
<dbReference type="Gene3D" id="3.30.1490.20">
    <property type="entry name" value="ATP-grasp fold, A domain"/>
    <property type="match status" value="1"/>
</dbReference>
<keyword evidence="8" id="KW-0460">Magnesium</keyword>
<evidence type="ECO:0000256" key="3">
    <source>
        <dbReference type="ARBA" id="ARBA00022598"/>
    </source>
</evidence>
<dbReference type="Pfam" id="PF02955">
    <property type="entry name" value="GSH-S_ATP"/>
    <property type="match status" value="1"/>
</dbReference>
<reference evidence="11" key="1">
    <citation type="submission" date="2018-06" db="EMBL/GenBank/DDBJ databases">
        <authorList>
            <person name="Zhirakovskaya E."/>
        </authorList>
    </citation>
    <scope>NUCLEOTIDE SEQUENCE</scope>
</reference>
<dbReference type="InterPro" id="IPR011761">
    <property type="entry name" value="ATP-grasp"/>
</dbReference>
<dbReference type="SUPFAM" id="SSF56059">
    <property type="entry name" value="Glutathione synthetase ATP-binding domain-like"/>
    <property type="match status" value="1"/>
</dbReference>
<dbReference type="FunFam" id="3.40.50.20:FF:000009">
    <property type="entry name" value="Glutathione synthetase"/>
    <property type="match status" value="1"/>
</dbReference>
<dbReference type="Gene3D" id="3.40.50.20">
    <property type="match status" value="1"/>
</dbReference>
<protein>
    <submittedName>
        <fullName evidence="11">Glutathione synthetase</fullName>
        <ecNumber evidence="11">6.3.2.3</ecNumber>
    </submittedName>
</protein>
<dbReference type="InterPro" id="IPR004215">
    <property type="entry name" value="GSHS_N"/>
</dbReference>
<evidence type="ECO:0000256" key="2">
    <source>
        <dbReference type="ARBA" id="ARBA00001946"/>
    </source>
</evidence>
<comment type="cofactor">
    <cofactor evidence="1">
        <name>Mn(2+)</name>
        <dbReference type="ChEBI" id="CHEBI:29035"/>
    </cofactor>
</comment>
<evidence type="ECO:0000256" key="9">
    <source>
        <dbReference type="ARBA" id="ARBA00023211"/>
    </source>
</evidence>
<dbReference type="InterPro" id="IPR013815">
    <property type="entry name" value="ATP_grasp_subdomain_1"/>
</dbReference>
<proteinExistence type="inferred from homology"/>
<dbReference type="PANTHER" id="PTHR21621:SF4">
    <property type="entry name" value="GLUTATHIONE SYNTHETASE"/>
    <property type="match status" value="1"/>
</dbReference>
<keyword evidence="4" id="KW-0317">Glutathione biosynthesis</keyword>
<keyword evidence="3 11" id="KW-0436">Ligase</keyword>
<name>A0A3B1B4X5_9ZZZZ</name>
<dbReference type="EC" id="6.3.2.3" evidence="11"/>
<dbReference type="AlphaFoldDB" id="A0A3B1B4X5"/>
<dbReference type="GO" id="GO:0005737">
    <property type="term" value="C:cytoplasm"/>
    <property type="evidence" value="ECO:0007669"/>
    <property type="project" value="TreeGrafter"/>
</dbReference>
<evidence type="ECO:0000256" key="7">
    <source>
        <dbReference type="ARBA" id="ARBA00022840"/>
    </source>
</evidence>
<dbReference type="InterPro" id="IPR006284">
    <property type="entry name" value="Glut_synth_pro"/>
</dbReference>
<dbReference type="Gene3D" id="3.30.470.20">
    <property type="entry name" value="ATP-grasp fold, B domain"/>
    <property type="match status" value="1"/>
</dbReference>
<dbReference type="HAMAP" id="MF_00162">
    <property type="entry name" value="GSH_S"/>
    <property type="match status" value="1"/>
</dbReference>